<organism evidence="2 3">
    <name type="scientific">Chryseobacterium ureilyticum</name>
    <dbReference type="NCBI Taxonomy" id="373668"/>
    <lineage>
        <taxon>Bacteria</taxon>
        <taxon>Pseudomonadati</taxon>
        <taxon>Bacteroidota</taxon>
        <taxon>Flavobacteriia</taxon>
        <taxon>Flavobacteriales</taxon>
        <taxon>Weeksellaceae</taxon>
        <taxon>Chryseobacterium group</taxon>
        <taxon>Chryseobacterium</taxon>
    </lineage>
</organism>
<dbReference type="AlphaFoldDB" id="A0A1N7NRN1"/>
<name>A0A1N7NRN1_9FLAO</name>
<keyword evidence="3" id="KW-1185">Reference proteome</keyword>
<feature type="transmembrane region" description="Helical" evidence="1">
    <location>
        <begin position="47"/>
        <end position="66"/>
    </location>
</feature>
<reference evidence="3" key="1">
    <citation type="submission" date="2017-01" db="EMBL/GenBank/DDBJ databases">
        <authorList>
            <person name="Varghese N."/>
            <person name="Submissions S."/>
        </authorList>
    </citation>
    <scope>NUCLEOTIDE SEQUENCE [LARGE SCALE GENOMIC DNA]</scope>
    <source>
        <strain evidence="3">DSM 18017</strain>
    </source>
</reference>
<feature type="transmembrane region" description="Helical" evidence="1">
    <location>
        <begin position="23"/>
        <end position="41"/>
    </location>
</feature>
<evidence type="ECO:0008006" key="4">
    <source>
        <dbReference type="Google" id="ProtNLM"/>
    </source>
</evidence>
<dbReference type="OrthoDB" id="1262379at2"/>
<dbReference type="STRING" id="373668.SAMN05421786_1046"/>
<accession>A0A1N7NRN1</accession>
<keyword evidence="1" id="KW-1133">Transmembrane helix</keyword>
<evidence type="ECO:0000313" key="2">
    <source>
        <dbReference type="EMBL" id="SIT00930.1"/>
    </source>
</evidence>
<dbReference type="EMBL" id="FTOL01000004">
    <property type="protein sequence ID" value="SIT00930.1"/>
    <property type="molecule type" value="Genomic_DNA"/>
</dbReference>
<evidence type="ECO:0000313" key="3">
    <source>
        <dbReference type="Proteomes" id="UP000186744"/>
    </source>
</evidence>
<dbReference type="RefSeq" id="WP_076552296.1">
    <property type="nucleotide sequence ID" value="NZ_FTOL01000004.1"/>
</dbReference>
<keyword evidence="1" id="KW-0472">Membrane</keyword>
<keyword evidence="1" id="KW-0812">Transmembrane</keyword>
<dbReference type="Proteomes" id="UP000186744">
    <property type="component" value="Unassembled WGS sequence"/>
</dbReference>
<proteinExistence type="predicted"/>
<gene>
    <name evidence="2" type="ORF">SAMN05421786_1046</name>
</gene>
<evidence type="ECO:0000256" key="1">
    <source>
        <dbReference type="SAM" id="Phobius"/>
    </source>
</evidence>
<sequence length="82" mass="9622">MKTNKLSELSYDELIKEEKKRKAIFIFYSILWGIMVLASLYTTAKKGTTAITFLPISFLPIFLIFWKSQKDVRNEIKSRKSN</sequence>
<protein>
    <recommendedName>
        <fullName evidence="4">2TM domain-containing protein</fullName>
    </recommendedName>
</protein>